<sequence>MDFSFQGLVQTHTGQMESAFDKIIKCILHYSRLDVSLVRISNVTEDGRTEPYKRRIERAVKGMVCHGRADLTGRKHDVDFLSPPFSTFHISVDARATNTGPVPASISPMTLDLHNSKGDCFGQIFMPPLNTSMNGARVLVNNQLVKITNKAALLDFVGQVMEETAAVLDLRNGRCDVKALGVGPRSIVYSKTMQMKGMDGPRVTVDQVTSEKNGASDVQIVLRIANPSPVEISFGTCSFEIQTSGGADGSERKAFAEVKGRLDTRKGVFDCKLNGTIDKSVTLEPGKVHLVGKRCAGAGWCDDAVKAIDVELHGVHKLMRAVGVESVIAEEILDEKPKGRWFWMK</sequence>
<name>A0ABR1SS38_9PEZI</name>
<dbReference type="EMBL" id="JAQQWI010000003">
    <property type="protein sequence ID" value="KAK8037138.1"/>
    <property type="molecule type" value="Genomic_DNA"/>
</dbReference>
<dbReference type="PANTHER" id="PTHR35895:SF1">
    <property type="entry name" value="LIPID-BINDING SERUM GLYCOPROTEIN C-TERMINAL DOMAIN-CONTAINING PROTEIN"/>
    <property type="match status" value="1"/>
</dbReference>
<proteinExistence type="predicted"/>
<dbReference type="InterPro" id="IPR022185">
    <property type="entry name" value="DUF3712"/>
</dbReference>
<dbReference type="Pfam" id="PF12505">
    <property type="entry name" value="DUF3712"/>
    <property type="match status" value="1"/>
</dbReference>
<evidence type="ECO:0000313" key="2">
    <source>
        <dbReference type="Proteomes" id="UP001396898"/>
    </source>
</evidence>
<protein>
    <submittedName>
        <fullName evidence="1">Uncharacterized protein</fullName>
    </submittedName>
</protein>
<dbReference type="PANTHER" id="PTHR35895">
    <property type="entry name" value="CHROMOSOME 16, WHOLE GENOME SHOTGUN SEQUENCE"/>
    <property type="match status" value="1"/>
</dbReference>
<comment type="caution">
    <text evidence="1">The sequence shown here is derived from an EMBL/GenBank/DDBJ whole genome shotgun (WGS) entry which is preliminary data.</text>
</comment>
<dbReference type="Proteomes" id="UP001396898">
    <property type="component" value="Unassembled WGS sequence"/>
</dbReference>
<gene>
    <name evidence="1" type="ORF">PG991_001452</name>
</gene>
<keyword evidence="2" id="KW-1185">Reference proteome</keyword>
<dbReference type="InterPro" id="IPR046368">
    <property type="entry name" value="Tag1"/>
</dbReference>
<evidence type="ECO:0000313" key="1">
    <source>
        <dbReference type="EMBL" id="KAK8037138.1"/>
    </source>
</evidence>
<reference evidence="1 2" key="1">
    <citation type="submission" date="2023-01" db="EMBL/GenBank/DDBJ databases">
        <title>Analysis of 21 Apiospora genomes using comparative genomics revels a genus with tremendous synthesis potential of carbohydrate active enzymes and secondary metabolites.</title>
        <authorList>
            <person name="Sorensen T."/>
        </authorList>
    </citation>
    <scope>NUCLEOTIDE SEQUENCE [LARGE SCALE GENOMIC DNA]</scope>
    <source>
        <strain evidence="1 2">CBS 20057</strain>
    </source>
</reference>
<organism evidence="1 2">
    <name type="scientific">Apiospora marii</name>
    <dbReference type="NCBI Taxonomy" id="335849"/>
    <lineage>
        <taxon>Eukaryota</taxon>
        <taxon>Fungi</taxon>
        <taxon>Dikarya</taxon>
        <taxon>Ascomycota</taxon>
        <taxon>Pezizomycotina</taxon>
        <taxon>Sordariomycetes</taxon>
        <taxon>Xylariomycetidae</taxon>
        <taxon>Amphisphaeriales</taxon>
        <taxon>Apiosporaceae</taxon>
        <taxon>Apiospora</taxon>
    </lineage>
</organism>
<accession>A0ABR1SS38</accession>